<evidence type="ECO:0000256" key="8">
    <source>
        <dbReference type="SAM" id="MobiDB-lite"/>
    </source>
</evidence>
<keyword evidence="4 7" id="KW-0472">Membrane</keyword>
<comment type="function">
    <text evidence="7">Functions as a peptidoglycan terminase that cleaves nascent peptidoglycan strands endolytically to terminate their elongation.</text>
</comment>
<keyword evidence="3 7" id="KW-1133">Transmembrane helix</keyword>
<feature type="transmembrane region" description="Helical" evidence="7">
    <location>
        <begin position="115"/>
        <end position="139"/>
    </location>
</feature>
<evidence type="ECO:0000313" key="9">
    <source>
        <dbReference type="EMBL" id="MCT9000825.1"/>
    </source>
</evidence>
<keyword evidence="10" id="KW-1185">Reference proteome</keyword>
<comment type="subcellular location">
    <subcellularLocation>
        <location evidence="7">Cell membrane</location>
        <topology evidence="7">Single-pass membrane protein</topology>
    </subcellularLocation>
</comment>
<evidence type="ECO:0000256" key="6">
    <source>
        <dbReference type="ARBA" id="ARBA00023316"/>
    </source>
</evidence>
<keyword evidence="2 7" id="KW-0812">Transmembrane</keyword>
<feature type="compositionally biased region" description="Low complexity" evidence="8">
    <location>
        <begin position="67"/>
        <end position="81"/>
    </location>
</feature>
<feature type="site" description="Important for catalytic activity" evidence="7">
    <location>
        <position position="340"/>
    </location>
</feature>
<dbReference type="Gene3D" id="3.30.160.60">
    <property type="entry name" value="Classic Zinc Finger"/>
    <property type="match status" value="1"/>
</dbReference>
<evidence type="ECO:0000256" key="1">
    <source>
        <dbReference type="ARBA" id="ARBA00022475"/>
    </source>
</evidence>
<keyword evidence="6 7" id="KW-0961">Cell wall biogenesis/degradation</keyword>
<dbReference type="EMBL" id="JAODOR010000001">
    <property type="protein sequence ID" value="MCT9000825.1"/>
    <property type="molecule type" value="Genomic_DNA"/>
</dbReference>
<dbReference type="PANTHER" id="PTHR30518:SF2">
    <property type="entry name" value="ENDOLYTIC MUREIN TRANSGLYCOSYLASE"/>
    <property type="match status" value="1"/>
</dbReference>
<dbReference type="InterPro" id="IPR003770">
    <property type="entry name" value="MLTG-like"/>
</dbReference>
<organism evidence="9 10">
    <name type="scientific">Microbacterium memoriense</name>
    <dbReference type="NCBI Taxonomy" id="2978350"/>
    <lineage>
        <taxon>Bacteria</taxon>
        <taxon>Bacillati</taxon>
        <taxon>Actinomycetota</taxon>
        <taxon>Actinomycetes</taxon>
        <taxon>Micrococcales</taxon>
        <taxon>Microbacteriaceae</taxon>
        <taxon>Microbacterium</taxon>
    </lineage>
</organism>
<evidence type="ECO:0000256" key="5">
    <source>
        <dbReference type="ARBA" id="ARBA00023239"/>
    </source>
</evidence>
<dbReference type="HAMAP" id="MF_02065">
    <property type="entry name" value="MltG"/>
    <property type="match status" value="1"/>
</dbReference>
<dbReference type="PANTHER" id="PTHR30518">
    <property type="entry name" value="ENDOLYTIC MUREIN TRANSGLYCOSYLASE"/>
    <property type="match status" value="1"/>
</dbReference>
<dbReference type="Proteomes" id="UP001300496">
    <property type="component" value="Unassembled WGS sequence"/>
</dbReference>
<feature type="region of interest" description="Disordered" evidence="8">
    <location>
        <begin position="1"/>
        <end position="81"/>
    </location>
</feature>
<comment type="caution">
    <text evidence="9">The sequence shown here is derived from an EMBL/GenBank/DDBJ whole genome shotgun (WGS) entry which is preliminary data.</text>
</comment>
<keyword evidence="1 7" id="KW-1003">Cell membrane</keyword>
<evidence type="ECO:0000256" key="3">
    <source>
        <dbReference type="ARBA" id="ARBA00022989"/>
    </source>
</evidence>
<evidence type="ECO:0000256" key="7">
    <source>
        <dbReference type="HAMAP-Rule" id="MF_02065"/>
    </source>
</evidence>
<proteinExistence type="inferred from homology"/>
<evidence type="ECO:0000256" key="2">
    <source>
        <dbReference type="ARBA" id="ARBA00022692"/>
    </source>
</evidence>
<evidence type="ECO:0000313" key="10">
    <source>
        <dbReference type="Proteomes" id="UP001300496"/>
    </source>
</evidence>
<keyword evidence="5 7" id="KW-0456">Lyase</keyword>
<dbReference type="EC" id="4.2.2.29" evidence="7"/>
<comment type="similarity">
    <text evidence="7">Belongs to the transglycosylase MltG family.</text>
</comment>
<dbReference type="CDD" id="cd08010">
    <property type="entry name" value="MltG_like"/>
    <property type="match status" value="1"/>
</dbReference>
<gene>
    <name evidence="7 9" type="primary">mltG</name>
    <name evidence="9" type="ORF">N4R40_00385</name>
</gene>
<sequence>MPESPPNDDQFADLFRKLPDPNQRGADATAAPVSRREARAAAHSAPDAPQSFTEDTDDAEGTSGTEAAASPPSAAAPSTVAAARDDAPLAALFVDDEHERERVARQRRDRRKSRIAGWVIFGVILAILGGLTAGGFAVWNTYEDKIRAFMGWEEPQDYEAGIAEGEVVVTIIEGDNGSSISQSLYEAGVTKTPTAFYDYLIDTAQNPTFLPGAYSIQQKMTSEAALAALLDPASKLANQVVVTEGMTAERAYEAIAASTDVTVEELEAAAADYTRFGVPAEAPSIEGYLFPATYTFDPGVTADQVLQRLVDETFARLDALGVAESDRFSVLTLAGLVQKESGPSVEDMHKIARVFLNRVDDGMLLQSDATVAYGAGIEGTVWTTDEERADESNLYNTYVHEGLPPGPISNPGEDAIEAAISPADGTWLYFVAVNLQTGETLFSDTYEQHLAAVAQMQEWCRVEANKPYCA</sequence>
<comment type="catalytic activity">
    <reaction evidence="7">
        <text>a peptidoglycan chain = a peptidoglycan chain with N-acetyl-1,6-anhydromuramyl-[peptide] at the reducing end + a peptidoglycan chain with N-acetylglucosamine at the non-reducing end.</text>
        <dbReference type="EC" id="4.2.2.29"/>
    </reaction>
</comment>
<dbReference type="NCBIfam" id="TIGR00247">
    <property type="entry name" value="endolytic transglycosylase MltG"/>
    <property type="match status" value="1"/>
</dbReference>
<dbReference type="RefSeq" id="WP_261605384.1">
    <property type="nucleotide sequence ID" value="NZ_JAODOR010000001.1"/>
</dbReference>
<reference evidence="9 10" key="1">
    <citation type="journal article" date="2024" name="Int. J. Syst. Evol. Microbiol.">
        <title>Microbacterium memoriense sp. nov., a member of the Actinomycetota from marine beach sediment of the north coast of Portugal.</title>
        <authorList>
            <person name="Santos J.D.N.D."/>
            <person name="Klimek D."/>
            <person name="Calusinska M."/>
            <person name="Lobo-da-Cunha A."/>
            <person name="Catita J."/>
            <person name="Goncalves H."/>
            <person name="Gonzalez I."/>
            <person name="Lage O.M."/>
        </authorList>
    </citation>
    <scope>NUCLEOTIDE SEQUENCE [LARGE SCALE GENOMIC DNA]</scope>
    <source>
        <strain evidence="9 10">PMIC_1C1B</strain>
    </source>
</reference>
<protein>
    <recommendedName>
        <fullName evidence="7">Endolytic murein transglycosylase</fullName>
        <ecNumber evidence="7">4.2.2.29</ecNumber>
    </recommendedName>
    <alternativeName>
        <fullName evidence="7">Peptidoglycan lytic transglycosylase</fullName>
    </alternativeName>
    <alternativeName>
        <fullName evidence="7">Peptidoglycan polymerization terminase</fullName>
    </alternativeName>
</protein>
<evidence type="ECO:0000256" key="4">
    <source>
        <dbReference type="ARBA" id="ARBA00023136"/>
    </source>
</evidence>
<dbReference type="Pfam" id="PF02618">
    <property type="entry name" value="YceG"/>
    <property type="match status" value="1"/>
</dbReference>
<accession>A0ABT2P7Z7</accession>
<name>A0ABT2P7Z7_9MICO</name>
<dbReference type="Gene3D" id="3.30.1490.480">
    <property type="entry name" value="Endolytic murein transglycosylase"/>
    <property type="match status" value="1"/>
</dbReference>